<evidence type="ECO:0000313" key="2">
    <source>
        <dbReference type="Proteomes" id="UP001199363"/>
    </source>
</evidence>
<evidence type="ECO:0000313" key="1">
    <source>
        <dbReference type="EMBL" id="MCB7283471.1"/>
    </source>
</evidence>
<sequence length="81" mass="9551">MMRSIRNDFSGERPHSECFIRFTGGQGRYAVVVRNELSREKFLAFQTDGETWAEIDGYSRTMPMEEAIGRYMERHPSKDRK</sequence>
<accession>A0AAW4V5R0</accession>
<gene>
    <name evidence="1" type="ORF">LI282_20865</name>
</gene>
<dbReference type="AlphaFoldDB" id="A0AAW4V5R0"/>
<proteinExistence type="predicted"/>
<dbReference type="EMBL" id="JAJCQG010000111">
    <property type="protein sequence ID" value="MCB7283471.1"/>
    <property type="molecule type" value="Genomic_DNA"/>
</dbReference>
<reference evidence="1" key="1">
    <citation type="submission" date="2021-10" db="EMBL/GenBank/DDBJ databases">
        <title>Collection of gut derived symbiotic bacterial strains cultured from healthy donors.</title>
        <authorList>
            <person name="Lin H."/>
            <person name="Littmann E."/>
            <person name="Kohout C."/>
            <person name="Pamer E.G."/>
        </authorList>
    </citation>
    <scope>NUCLEOTIDE SEQUENCE</scope>
    <source>
        <strain evidence="1">DFI.1.167</strain>
    </source>
</reference>
<name>A0AAW4V5R0_PHOVU</name>
<protein>
    <submittedName>
        <fullName evidence="1">Uncharacterized protein</fullName>
    </submittedName>
</protein>
<comment type="caution">
    <text evidence="1">The sequence shown here is derived from an EMBL/GenBank/DDBJ whole genome shotgun (WGS) entry which is preliminary data.</text>
</comment>
<organism evidence="1 2">
    <name type="scientific">Phocaeicola vulgatus</name>
    <name type="common">Bacteroides vulgatus</name>
    <dbReference type="NCBI Taxonomy" id="821"/>
    <lineage>
        <taxon>Bacteria</taxon>
        <taxon>Pseudomonadati</taxon>
        <taxon>Bacteroidota</taxon>
        <taxon>Bacteroidia</taxon>
        <taxon>Bacteroidales</taxon>
        <taxon>Bacteroidaceae</taxon>
        <taxon>Phocaeicola</taxon>
    </lineage>
</organism>
<dbReference type="Proteomes" id="UP001199363">
    <property type="component" value="Unassembled WGS sequence"/>
</dbReference>